<dbReference type="AlphaFoldDB" id="A0A154VRJ2"/>
<evidence type="ECO:0000256" key="1">
    <source>
        <dbReference type="SAM" id="MobiDB-lite"/>
    </source>
</evidence>
<evidence type="ECO:0008006" key="4">
    <source>
        <dbReference type="Google" id="ProtNLM"/>
    </source>
</evidence>
<reference evidence="2 3" key="1">
    <citation type="submission" date="2015-12" db="EMBL/GenBank/DDBJ databases">
        <title>Genome sequence of Oceanibaculum pacificum MCCC 1A02656.</title>
        <authorList>
            <person name="Lu L."/>
            <person name="Lai Q."/>
            <person name="Shao Z."/>
            <person name="Qian P."/>
        </authorList>
    </citation>
    <scope>NUCLEOTIDE SEQUENCE [LARGE SCALE GENOMIC DNA]</scope>
    <source>
        <strain evidence="2 3">MCCC 1A02656</strain>
    </source>
</reference>
<organism evidence="2 3">
    <name type="scientific">Oceanibaculum pacificum</name>
    <dbReference type="NCBI Taxonomy" id="580166"/>
    <lineage>
        <taxon>Bacteria</taxon>
        <taxon>Pseudomonadati</taxon>
        <taxon>Pseudomonadota</taxon>
        <taxon>Alphaproteobacteria</taxon>
        <taxon>Rhodospirillales</taxon>
        <taxon>Oceanibaculaceae</taxon>
        <taxon>Oceanibaculum</taxon>
    </lineage>
</organism>
<dbReference type="Proteomes" id="UP000076400">
    <property type="component" value="Unassembled WGS sequence"/>
</dbReference>
<proteinExistence type="predicted"/>
<keyword evidence="3" id="KW-1185">Reference proteome</keyword>
<sequence length="110" mass="11676">MQAILSGILMLPLATGPAEPMPRVLVQATPLAPPAMSAPARPAPPPAMPAQSLAPMPGAAPAPEPKVYLAEPASKEEAALQLRVLRHLFEEKMISAQDYEARRQHILASQ</sequence>
<evidence type="ECO:0000313" key="2">
    <source>
        <dbReference type="EMBL" id="KZD03849.1"/>
    </source>
</evidence>
<dbReference type="RefSeq" id="WP_067558804.1">
    <property type="nucleotide sequence ID" value="NZ_LPXN01000140.1"/>
</dbReference>
<feature type="region of interest" description="Disordered" evidence="1">
    <location>
        <begin position="33"/>
        <end position="63"/>
    </location>
</feature>
<name>A0A154VRJ2_9PROT</name>
<dbReference type="EMBL" id="LPXN01000140">
    <property type="protein sequence ID" value="KZD03849.1"/>
    <property type="molecule type" value="Genomic_DNA"/>
</dbReference>
<gene>
    <name evidence="2" type="ORF">AUP43_12565</name>
</gene>
<accession>A0A154VRJ2</accession>
<evidence type="ECO:0000313" key="3">
    <source>
        <dbReference type="Proteomes" id="UP000076400"/>
    </source>
</evidence>
<comment type="caution">
    <text evidence="2">The sequence shown here is derived from an EMBL/GenBank/DDBJ whole genome shotgun (WGS) entry which is preliminary data.</text>
</comment>
<protein>
    <recommendedName>
        <fullName evidence="4">SHOCT domain-containing protein</fullName>
    </recommendedName>
</protein>